<keyword evidence="1" id="KW-1133">Transmembrane helix</keyword>
<keyword evidence="1" id="KW-0812">Transmembrane</keyword>
<reference evidence="2 3" key="1">
    <citation type="submission" date="2019-09" db="EMBL/GenBank/DDBJ databases">
        <authorList>
            <person name="Leyn A S."/>
        </authorList>
    </citation>
    <scope>NUCLEOTIDE SEQUENCE [LARGE SCALE GENOMIC DNA]</scope>
    <source>
        <strain evidence="2">AA231_1</strain>
    </source>
</reference>
<dbReference type="EMBL" id="CABVGP010000001">
    <property type="protein sequence ID" value="VVJ17684.1"/>
    <property type="molecule type" value="Genomic_DNA"/>
</dbReference>
<dbReference type="Proteomes" id="UP000399805">
    <property type="component" value="Unassembled WGS sequence"/>
</dbReference>
<name>A0A6I8LJE1_9PSEU</name>
<keyword evidence="3" id="KW-1185">Reference proteome</keyword>
<gene>
    <name evidence="2" type="ORF">AA23TX_02705</name>
</gene>
<organism evidence="2 3">
    <name type="scientific">Amycolatopsis camponoti</name>
    <dbReference type="NCBI Taxonomy" id="2606593"/>
    <lineage>
        <taxon>Bacteria</taxon>
        <taxon>Bacillati</taxon>
        <taxon>Actinomycetota</taxon>
        <taxon>Actinomycetes</taxon>
        <taxon>Pseudonocardiales</taxon>
        <taxon>Pseudonocardiaceae</taxon>
        <taxon>Amycolatopsis</taxon>
    </lineage>
</organism>
<dbReference type="AlphaFoldDB" id="A0A6I8LJE1"/>
<evidence type="ECO:0000313" key="2">
    <source>
        <dbReference type="EMBL" id="VVJ17684.1"/>
    </source>
</evidence>
<dbReference type="RefSeq" id="WP_196425302.1">
    <property type="nucleotide sequence ID" value="NZ_CABVGP010000001.1"/>
</dbReference>
<evidence type="ECO:0000313" key="3">
    <source>
        <dbReference type="Proteomes" id="UP000399805"/>
    </source>
</evidence>
<protein>
    <submittedName>
        <fullName evidence="2">Uncharacterized protein</fullName>
    </submittedName>
</protein>
<feature type="transmembrane region" description="Helical" evidence="1">
    <location>
        <begin position="38"/>
        <end position="58"/>
    </location>
</feature>
<accession>A0A6I8LJE1</accession>
<proteinExistence type="predicted"/>
<sequence length="289" mass="30413">MTDLDDVRRALRARESLAPDPGDVLATVTRRIRRRRTISVAAVTLTVAALGAGAVALLDRGVATVPPATLASSASAAPATGKVPPPAPAISLQDSSWGLLMWSTRPHFAALHYGQAHQYAFEIDVRDGAAPASALAAKPTAAGQLPNPKSVMWQDGPDRWIWARTTKPMTAGEMLTLLGKIGTTPPVVASPLKSVRVPEGQEVGSFTSEPETNTLVLCPGAVVGKAPLDSRCFSLTVSLTSHFADSAFPQDPLPVHQHRAVGAYTVEIDSSPANEQAARALLDSVRLDR</sequence>
<keyword evidence="1" id="KW-0472">Membrane</keyword>
<evidence type="ECO:0000256" key="1">
    <source>
        <dbReference type="SAM" id="Phobius"/>
    </source>
</evidence>